<protein>
    <recommendedName>
        <fullName evidence="1">DUF7702 domain-containing protein</fullName>
    </recommendedName>
</protein>
<proteinExistence type="predicted"/>
<name>A0A1V6PVI6_9EURO</name>
<dbReference type="Pfam" id="PF24800">
    <property type="entry name" value="DUF7702"/>
    <property type="match status" value="1"/>
</dbReference>
<dbReference type="EMBL" id="MDYN01000033">
    <property type="protein sequence ID" value="OQD80722.1"/>
    <property type="molecule type" value="Genomic_DNA"/>
</dbReference>
<dbReference type="AlphaFoldDB" id="A0A1V6PVI6"/>
<reference evidence="3" key="1">
    <citation type="journal article" date="2017" name="Nat. Microbiol.">
        <title>Global analysis of biosynthetic gene clusters reveals vast potential of secondary metabolite production in Penicillium species.</title>
        <authorList>
            <person name="Nielsen J.C."/>
            <person name="Grijseels S."/>
            <person name="Prigent S."/>
            <person name="Ji B."/>
            <person name="Dainat J."/>
            <person name="Nielsen K.F."/>
            <person name="Frisvad J.C."/>
            <person name="Workman M."/>
            <person name="Nielsen J."/>
        </authorList>
    </citation>
    <scope>NUCLEOTIDE SEQUENCE [LARGE SCALE GENOMIC DNA]</scope>
    <source>
        <strain evidence="3">IBT 31811</strain>
    </source>
</reference>
<evidence type="ECO:0000313" key="3">
    <source>
        <dbReference type="Proteomes" id="UP000191672"/>
    </source>
</evidence>
<gene>
    <name evidence="2" type="ORF">PENANT_c033G00810</name>
</gene>
<sequence length="58" mass="6205">MAASSGDSKVHMLTGNPTIVLVMAVLEDIAIVWMCLGTDLTLSAPVVTSDQLFVRQEE</sequence>
<dbReference type="Proteomes" id="UP000191672">
    <property type="component" value="Unassembled WGS sequence"/>
</dbReference>
<organism evidence="2 3">
    <name type="scientific">Penicillium antarcticum</name>
    <dbReference type="NCBI Taxonomy" id="416450"/>
    <lineage>
        <taxon>Eukaryota</taxon>
        <taxon>Fungi</taxon>
        <taxon>Dikarya</taxon>
        <taxon>Ascomycota</taxon>
        <taxon>Pezizomycotina</taxon>
        <taxon>Eurotiomycetes</taxon>
        <taxon>Eurotiomycetidae</taxon>
        <taxon>Eurotiales</taxon>
        <taxon>Aspergillaceae</taxon>
        <taxon>Penicillium</taxon>
    </lineage>
</organism>
<accession>A0A1V6PVI6</accession>
<evidence type="ECO:0000313" key="2">
    <source>
        <dbReference type="EMBL" id="OQD80722.1"/>
    </source>
</evidence>
<dbReference type="OrthoDB" id="2560628at2759"/>
<keyword evidence="3" id="KW-1185">Reference proteome</keyword>
<dbReference type="InterPro" id="IPR056119">
    <property type="entry name" value="DUF7702"/>
</dbReference>
<evidence type="ECO:0000259" key="1">
    <source>
        <dbReference type="Pfam" id="PF24800"/>
    </source>
</evidence>
<feature type="domain" description="DUF7702" evidence="1">
    <location>
        <begin position="6"/>
        <end position="43"/>
    </location>
</feature>
<comment type="caution">
    <text evidence="2">The sequence shown here is derived from an EMBL/GenBank/DDBJ whole genome shotgun (WGS) entry which is preliminary data.</text>
</comment>